<dbReference type="Proteomes" id="UP000008467">
    <property type="component" value="Chromosome"/>
</dbReference>
<reference evidence="1 2" key="1">
    <citation type="journal article" date="2011" name="J. Bacteriol.">
        <title>Complete genome sequence of the cellulose-degrading bacterium Cellulosilyticum lentocellum.</title>
        <authorList>
            <consortium name="US DOE Joint Genome Institute"/>
            <person name="Miller D.A."/>
            <person name="Suen G."/>
            <person name="Bruce D."/>
            <person name="Copeland A."/>
            <person name="Cheng J.F."/>
            <person name="Detter C."/>
            <person name="Goodwin L.A."/>
            <person name="Han C.S."/>
            <person name="Hauser L.J."/>
            <person name="Land M.L."/>
            <person name="Lapidus A."/>
            <person name="Lucas S."/>
            <person name="Meincke L."/>
            <person name="Pitluck S."/>
            <person name="Tapia R."/>
            <person name="Teshima H."/>
            <person name="Woyke T."/>
            <person name="Fox B.G."/>
            <person name="Angert E.R."/>
            <person name="Currie C.R."/>
        </authorList>
    </citation>
    <scope>NUCLEOTIDE SEQUENCE [LARGE SCALE GENOMIC DNA]</scope>
    <source>
        <strain evidence="2">ATCC 49066 / DSM 5427 / NCIMB 11756 / RHM5</strain>
    </source>
</reference>
<dbReference type="HOGENOM" id="CLU_3364039_0_0_9"/>
<evidence type="ECO:0000313" key="2">
    <source>
        <dbReference type="Proteomes" id="UP000008467"/>
    </source>
</evidence>
<sequence length="35" mass="4133">MLYGRAGEIVIDFFIIFYEEKCCFLGNKVEWDLAV</sequence>
<organism evidence="1 2">
    <name type="scientific">Cellulosilyticum lentocellum (strain ATCC 49066 / DSM 5427 / NCIMB 11756 / RHM5)</name>
    <name type="common">Clostridium lentocellum</name>
    <dbReference type="NCBI Taxonomy" id="642492"/>
    <lineage>
        <taxon>Bacteria</taxon>
        <taxon>Bacillati</taxon>
        <taxon>Bacillota</taxon>
        <taxon>Clostridia</taxon>
        <taxon>Lachnospirales</taxon>
        <taxon>Cellulosilyticaceae</taxon>
        <taxon>Cellulosilyticum</taxon>
    </lineage>
</organism>
<proteinExistence type="predicted"/>
<dbReference type="STRING" id="642492.Clole_3617"/>
<evidence type="ECO:0000313" key="1">
    <source>
        <dbReference type="EMBL" id="ADZ85300.1"/>
    </source>
</evidence>
<dbReference type="EMBL" id="CP002582">
    <property type="protein sequence ID" value="ADZ85300.1"/>
    <property type="molecule type" value="Genomic_DNA"/>
</dbReference>
<accession>F2JGW0</accession>
<protein>
    <submittedName>
        <fullName evidence="1">Uncharacterized protein</fullName>
    </submittedName>
</protein>
<dbReference type="AlphaFoldDB" id="F2JGW0"/>
<gene>
    <name evidence="1" type="ordered locus">Clole_3617</name>
</gene>
<keyword evidence="2" id="KW-1185">Reference proteome</keyword>
<dbReference type="KEGG" id="cle:Clole_3617"/>
<name>F2JGW0_CELLD</name>